<dbReference type="AlphaFoldDB" id="A0AAN8LAN4"/>
<feature type="region of interest" description="Disordered" evidence="4">
    <location>
        <begin position="764"/>
        <end position="813"/>
    </location>
</feature>
<name>A0AAN8LAN4_9TELE</name>
<dbReference type="SUPFAM" id="SSF50978">
    <property type="entry name" value="WD40 repeat-like"/>
    <property type="match status" value="1"/>
</dbReference>
<feature type="repeat" description="WD" evidence="3">
    <location>
        <begin position="481"/>
        <end position="522"/>
    </location>
</feature>
<dbReference type="PROSITE" id="PS50082">
    <property type="entry name" value="WD_REPEATS_2"/>
    <property type="match status" value="2"/>
</dbReference>
<feature type="region of interest" description="Disordered" evidence="4">
    <location>
        <begin position="1016"/>
        <end position="1044"/>
    </location>
</feature>
<evidence type="ECO:0000313" key="7">
    <source>
        <dbReference type="Proteomes" id="UP001356427"/>
    </source>
</evidence>
<dbReference type="CDD" id="cd00200">
    <property type="entry name" value="WD40"/>
    <property type="match status" value="1"/>
</dbReference>
<dbReference type="SMART" id="SM00320">
    <property type="entry name" value="WD40"/>
    <property type="match status" value="6"/>
</dbReference>
<keyword evidence="2" id="KW-0677">Repeat</keyword>
<dbReference type="InterPro" id="IPR051075">
    <property type="entry name" value="SCF_subunit_WD-repeat"/>
</dbReference>
<evidence type="ECO:0000259" key="5">
    <source>
        <dbReference type="PROSITE" id="PS50181"/>
    </source>
</evidence>
<dbReference type="Proteomes" id="UP001356427">
    <property type="component" value="Unassembled WGS sequence"/>
</dbReference>
<feature type="domain" description="F-box" evidence="5">
    <location>
        <begin position="310"/>
        <end position="359"/>
    </location>
</feature>
<proteinExistence type="predicted"/>
<dbReference type="Pfam" id="PF00400">
    <property type="entry name" value="WD40"/>
    <property type="match status" value="3"/>
</dbReference>
<keyword evidence="7" id="KW-1185">Reference proteome</keyword>
<feature type="compositionally biased region" description="Polar residues" evidence="4">
    <location>
        <begin position="906"/>
        <end position="916"/>
    </location>
</feature>
<dbReference type="InterPro" id="IPR001810">
    <property type="entry name" value="F-box_dom"/>
</dbReference>
<dbReference type="InterPro" id="IPR001680">
    <property type="entry name" value="WD40_rpt"/>
</dbReference>
<dbReference type="PROSITE" id="PS00678">
    <property type="entry name" value="WD_REPEATS_1"/>
    <property type="match status" value="1"/>
</dbReference>
<feature type="repeat" description="WD" evidence="3">
    <location>
        <begin position="523"/>
        <end position="562"/>
    </location>
</feature>
<dbReference type="InterPro" id="IPR019775">
    <property type="entry name" value="WD40_repeat_CS"/>
</dbReference>
<organism evidence="6 7">
    <name type="scientific">Coregonus suidteri</name>
    <dbReference type="NCBI Taxonomy" id="861788"/>
    <lineage>
        <taxon>Eukaryota</taxon>
        <taxon>Metazoa</taxon>
        <taxon>Chordata</taxon>
        <taxon>Craniata</taxon>
        <taxon>Vertebrata</taxon>
        <taxon>Euteleostomi</taxon>
        <taxon>Actinopterygii</taxon>
        <taxon>Neopterygii</taxon>
        <taxon>Teleostei</taxon>
        <taxon>Protacanthopterygii</taxon>
        <taxon>Salmoniformes</taxon>
        <taxon>Salmonidae</taxon>
        <taxon>Coregoninae</taxon>
        <taxon>Coregonus</taxon>
    </lineage>
</organism>
<evidence type="ECO:0000256" key="2">
    <source>
        <dbReference type="ARBA" id="ARBA00022737"/>
    </source>
</evidence>
<feature type="compositionally biased region" description="Low complexity" evidence="4">
    <location>
        <begin position="959"/>
        <end position="975"/>
    </location>
</feature>
<keyword evidence="1 3" id="KW-0853">WD repeat</keyword>
<protein>
    <recommendedName>
        <fullName evidence="5">F-box domain-containing protein</fullName>
    </recommendedName>
</protein>
<dbReference type="InterPro" id="IPR015943">
    <property type="entry name" value="WD40/YVTN_repeat-like_dom_sf"/>
</dbReference>
<sequence>MKRFGSKEQSGYRVDTMDKLCCKKENAHFNICGNCQSCIFTSKLHDSTQWMSRAGDAPKRRFLTGILVRCKSVEILETIQRVLQVTFGKDFTYTRSRQKPSVPEDMTTWSQDRALDTKLLGMEMVDTWDWFSRSHHWTKYNYLLGILSLCETELLHMLGNMTSVLIVRAKRAFLQYNVLEDDDPEDDTSCIPESTYSFNSQEDHPDLELLIRASSFYEAVNMHHETDIDTIDGGQETCHDPELSKSCQLHVAPWVVVGPSPTSEGLQGFSSVCMGVVKEDSDTDSTCSDDPALRVVPQSSTSLSGVSRYRDFIRGLPVHLAKRILGLLDKASLHHCRDVSQHWRYLTEDTQEDLNAKKMVEKQAMLMQSNTTGVSSTYAKVREVLVPIREDEKHMHHGEILSKIRQERGFEAIYAGVRTRAIQMEERNVYCGVYNVLVLLDREDPSRVVHYSGGQLVAVGSKDRVVRLLDVLTLKEVSPVIQGHAGSIRALLLCEERGLVISASYDLSIRCWNLKTGVCLMLFRGHLGTINCLDLHGNCIVSGANDCKVKVWNLQTGHCYEKMKFKHHNPILCVKIDKALVMSSCDKGLVKMWGMETASLLKVIDAHHSSVKCLFFDQWHILSGGSDGQVMAWSTNCDIKKSLMTYRHPKEVLALIYLFLRVITGCGDGKIRIFNFLTGDCLRVIKAGGQHSAIQSLHTHNNNMVVNTGTSVLVYQFTRVRWDYSVLAEREFFNEFRGTLKSMLNKNKYPYSYVRAERMTQIGSSNRKIYDHESKKPERPGLSHHARSLSAPNMRRAQAAQQESMRPATWSALQGHRRSRAYIDLQPEFITKPPSVISPGRPVSGHSQDSHSRASHTPRSQTTGSAREPSVTSKWVLRRSEKAVKDRVKKRGPHRPVTPEHVLLKVNSTHRPQGSDQAEANMKLNARVRDAWGSPPPLPPPVQGIDPEPHASPFPPAAPKQSPQSQSQKAPAGPSHQVFQHGMTKTYVPLMTHALDLNPRHSLNCREVCSTIPSPAMVRPHTSHAASTQRQPCPEPENKRPQTSCGIGGLAVRKVGAFTTTAQSNVQAPQRMFMKVRSKRPGRHVDFEMPNKTISQYNPLDPFRERGAFRLHTDTQLEEYFRVQNHQMNQLGEGCYRTKEDQDRQRKRVWKMKVKGVPALDFPKQDQVYAPELGHEIYI</sequence>
<reference evidence="6 7" key="1">
    <citation type="submission" date="2021-04" db="EMBL/GenBank/DDBJ databases">
        <authorList>
            <person name="De Guttry C."/>
            <person name="Zahm M."/>
            <person name="Klopp C."/>
            <person name="Cabau C."/>
            <person name="Louis A."/>
            <person name="Berthelot C."/>
            <person name="Parey E."/>
            <person name="Roest Crollius H."/>
            <person name="Montfort J."/>
            <person name="Robinson-Rechavi M."/>
            <person name="Bucao C."/>
            <person name="Bouchez O."/>
            <person name="Gislard M."/>
            <person name="Lluch J."/>
            <person name="Milhes M."/>
            <person name="Lampietro C."/>
            <person name="Lopez Roques C."/>
            <person name="Donnadieu C."/>
            <person name="Braasch I."/>
            <person name="Desvignes T."/>
            <person name="Postlethwait J."/>
            <person name="Bobe J."/>
            <person name="Wedekind C."/>
            <person name="Guiguen Y."/>
        </authorList>
    </citation>
    <scope>NUCLEOTIDE SEQUENCE [LARGE SCALE GENOMIC DNA]</scope>
    <source>
        <strain evidence="6">Cs_M1</strain>
        <tissue evidence="6">Blood</tissue>
    </source>
</reference>
<evidence type="ECO:0000313" key="6">
    <source>
        <dbReference type="EMBL" id="KAK6301661.1"/>
    </source>
</evidence>
<dbReference type="Gene3D" id="2.130.10.10">
    <property type="entry name" value="YVTN repeat-like/Quinoprotein amine dehydrogenase"/>
    <property type="match status" value="1"/>
</dbReference>
<feature type="region of interest" description="Disordered" evidence="4">
    <location>
        <begin position="831"/>
        <end position="916"/>
    </location>
</feature>
<dbReference type="EMBL" id="JAGTTL010000026">
    <property type="protein sequence ID" value="KAK6301661.1"/>
    <property type="molecule type" value="Genomic_DNA"/>
</dbReference>
<dbReference type="CDD" id="cd22136">
    <property type="entry name" value="F-box_FBXW10"/>
    <property type="match status" value="1"/>
</dbReference>
<feature type="compositionally biased region" description="Polar residues" evidence="4">
    <location>
        <begin position="855"/>
        <end position="873"/>
    </location>
</feature>
<dbReference type="PROSITE" id="PS50294">
    <property type="entry name" value="WD_REPEATS_REGION"/>
    <property type="match status" value="2"/>
</dbReference>
<dbReference type="Gene3D" id="1.20.1280.50">
    <property type="match status" value="1"/>
</dbReference>
<dbReference type="InterPro" id="IPR036322">
    <property type="entry name" value="WD40_repeat_dom_sf"/>
</dbReference>
<comment type="caution">
    <text evidence="6">The sequence shown here is derived from an EMBL/GenBank/DDBJ whole genome shotgun (WGS) entry which is preliminary data.</text>
</comment>
<accession>A0AAN8LAN4</accession>
<gene>
    <name evidence="6" type="ORF">J4Q44_G00277140</name>
</gene>
<evidence type="ECO:0000256" key="3">
    <source>
        <dbReference type="PROSITE-ProRule" id="PRU00221"/>
    </source>
</evidence>
<feature type="region of interest" description="Disordered" evidence="4">
    <location>
        <begin position="929"/>
        <end position="977"/>
    </location>
</feature>
<feature type="compositionally biased region" description="Basic and acidic residues" evidence="4">
    <location>
        <begin position="768"/>
        <end position="781"/>
    </location>
</feature>
<evidence type="ECO:0000256" key="4">
    <source>
        <dbReference type="SAM" id="MobiDB-lite"/>
    </source>
</evidence>
<dbReference type="SUPFAM" id="SSF81383">
    <property type="entry name" value="F-box domain"/>
    <property type="match status" value="1"/>
</dbReference>
<dbReference type="InterPro" id="IPR036047">
    <property type="entry name" value="F-box-like_dom_sf"/>
</dbReference>
<dbReference type="PANTHER" id="PTHR19872:SF7">
    <property type="entry name" value="F-BOX AND WD REPEAT DOMAIN CONTAINING PROTEIN 10B-RELATED"/>
    <property type="match status" value="1"/>
</dbReference>
<dbReference type="PROSITE" id="PS50181">
    <property type="entry name" value="FBOX"/>
    <property type="match status" value="1"/>
</dbReference>
<evidence type="ECO:0000256" key="1">
    <source>
        <dbReference type="ARBA" id="ARBA00022574"/>
    </source>
</evidence>
<dbReference type="PANTHER" id="PTHR19872">
    <property type="entry name" value="UBIQUITIN LIGASE SPECIFICITY FACTOR/HREP PROTEIN"/>
    <property type="match status" value="1"/>
</dbReference>